<reference evidence="1 2" key="1">
    <citation type="submission" date="2019-06" db="EMBL/GenBank/DDBJ databases">
        <authorList>
            <person name="Livingstone P."/>
            <person name="Whitworth D."/>
        </authorList>
    </citation>
    <scope>NUCLEOTIDE SEQUENCE [LARGE SCALE GENOMIC DNA]</scope>
    <source>
        <strain evidence="1 2">AM401</strain>
    </source>
</reference>
<dbReference type="PANTHER" id="PTHR12697:SF5">
    <property type="entry name" value="DEOXYHYPUSINE HYDROXYLASE"/>
    <property type="match status" value="1"/>
</dbReference>
<dbReference type="OrthoDB" id="278248at2"/>
<organism evidence="1 2">
    <name type="scientific">Myxococcus llanfairpwllgwyngyllgogerychwyrndrobwllllantysiliogogogochensis</name>
    <dbReference type="NCBI Taxonomy" id="2590453"/>
    <lineage>
        <taxon>Bacteria</taxon>
        <taxon>Pseudomonadati</taxon>
        <taxon>Myxococcota</taxon>
        <taxon>Myxococcia</taxon>
        <taxon>Myxococcales</taxon>
        <taxon>Cystobacterineae</taxon>
        <taxon>Myxococcaceae</taxon>
        <taxon>Myxococcus</taxon>
    </lineage>
</organism>
<dbReference type="Proteomes" id="UP000315369">
    <property type="component" value="Unassembled WGS sequence"/>
</dbReference>
<dbReference type="InterPro" id="IPR011989">
    <property type="entry name" value="ARM-like"/>
</dbReference>
<dbReference type="AlphaFoldDB" id="A0A540WTZ6"/>
<dbReference type="PANTHER" id="PTHR12697">
    <property type="entry name" value="PBS LYASE HEAT-LIKE PROTEIN"/>
    <property type="match status" value="1"/>
</dbReference>
<gene>
    <name evidence="1" type="ORF">FJV41_28625</name>
</gene>
<dbReference type="GO" id="GO:0016491">
    <property type="term" value="F:oxidoreductase activity"/>
    <property type="evidence" value="ECO:0007669"/>
    <property type="project" value="TreeGrafter"/>
</dbReference>
<sequence>MSYPERDDERSTEALIQASLEGEEDDERAWAAIRVLHFRGTRDVLDAALRLLDAPSAKARGRGADILGQLGASSPGSVPVFTEERGEALLGLLRREEDPAVLLSAGAALGHLREPRALSELIRLASHPTSEARYGAVHGLAAMDAPEAVEALIRLSSDEDRDVRNWATFDLGTLREDVDTPQLRDALAARLGEEDSEIFGEALVGLAARKDPRAVEPVRAALCGNPVTVYTLEAAASLGDPEFYPLLLALRDSSAKADGYFLSVLDDVISQFEQGKQP</sequence>
<comment type="caution">
    <text evidence="1">The sequence shown here is derived from an EMBL/GenBank/DDBJ whole genome shotgun (WGS) entry which is preliminary data.</text>
</comment>
<accession>A0A540WTZ6</accession>
<evidence type="ECO:0008006" key="3">
    <source>
        <dbReference type="Google" id="ProtNLM"/>
    </source>
</evidence>
<dbReference type="SUPFAM" id="SSF48371">
    <property type="entry name" value="ARM repeat"/>
    <property type="match status" value="1"/>
</dbReference>
<dbReference type="Pfam" id="PF13646">
    <property type="entry name" value="HEAT_2"/>
    <property type="match status" value="1"/>
</dbReference>
<dbReference type="Gene3D" id="1.25.10.10">
    <property type="entry name" value="Leucine-rich Repeat Variant"/>
    <property type="match status" value="1"/>
</dbReference>
<evidence type="ECO:0000313" key="2">
    <source>
        <dbReference type="Proteomes" id="UP000315369"/>
    </source>
</evidence>
<proteinExistence type="predicted"/>
<dbReference type="InterPro" id="IPR016024">
    <property type="entry name" value="ARM-type_fold"/>
</dbReference>
<name>A0A540WTZ6_9BACT</name>
<protein>
    <recommendedName>
        <fullName evidence="3">HEAT repeat-containing PBS lyase</fullName>
    </recommendedName>
</protein>
<evidence type="ECO:0000313" key="1">
    <source>
        <dbReference type="EMBL" id="TQF12519.1"/>
    </source>
</evidence>
<keyword evidence="2" id="KW-1185">Reference proteome</keyword>
<dbReference type="EMBL" id="VIFM01000136">
    <property type="protein sequence ID" value="TQF12519.1"/>
    <property type="molecule type" value="Genomic_DNA"/>
</dbReference>